<reference evidence="4 5" key="1">
    <citation type="journal article" date="2010" name="J. Bacteriol.">
        <title>Genome sequences of Oceanicola granulosus HTCC2516(T) and Oceanicola batsensis HTCC2597(TDelta).</title>
        <authorList>
            <person name="Thrash J.C."/>
            <person name="Cho J.C."/>
            <person name="Vergin K.L."/>
            <person name="Giovannoni S.J."/>
        </authorList>
    </citation>
    <scope>NUCLEOTIDE SEQUENCE [LARGE SCALE GENOMIC DNA]</scope>
    <source>
        <strain evidence="5">ATCC BAA-861 / DSM 15982 / KCTC 12143 / HTCC2516</strain>
    </source>
</reference>
<feature type="domain" description="Transglycosylase SLT" evidence="3">
    <location>
        <begin position="96"/>
        <end position="155"/>
    </location>
</feature>
<keyword evidence="2" id="KW-0732">Signal</keyword>
<dbReference type="OrthoDB" id="5945995at2"/>
<dbReference type="HOGENOM" id="CLU_063182_0_2_5"/>
<feature type="chain" id="PRO_5004207206" evidence="2">
    <location>
        <begin position="24"/>
        <end position="225"/>
    </location>
</feature>
<evidence type="ECO:0000313" key="4">
    <source>
        <dbReference type="EMBL" id="EAR50727.1"/>
    </source>
</evidence>
<comment type="similarity">
    <text evidence="1">Belongs to the virb1 family.</text>
</comment>
<protein>
    <submittedName>
        <fullName evidence="4">Transglycosylase, Slt family protein</fullName>
    </submittedName>
</protein>
<sequence>MTTHSAILSLLLVLLFPAAGARADPADLCLTAARTAAAETNVPLSVLVAISLTETGRRRGGETRPWPWTVNMEGAGHWFDDAQEALSYTERQFDAGKRSFDVGCFQINYRWHGQHFPSISAMFDPVANARYAARFLVDLHEEFGDWSRAAGAYHSRTPRYAERYRVRFDRFRTAALARGVDAEAPVVVARPLPEQGLVPRENRFPLLQAGGRPLGNGSLVPMSGG</sequence>
<dbReference type="SUPFAM" id="SSF53955">
    <property type="entry name" value="Lysozyme-like"/>
    <property type="match status" value="1"/>
</dbReference>
<gene>
    <name evidence="4" type="ORF">OG2516_09999</name>
</gene>
<dbReference type="RefSeq" id="WP_007255520.1">
    <property type="nucleotide sequence ID" value="NZ_CH724107.1"/>
</dbReference>
<dbReference type="AlphaFoldDB" id="Q2CDI4"/>
<proteinExistence type="inferred from homology"/>
<dbReference type="Gene3D" id="1.10.530.10">
    <property type="match status" value="1"/>
</dbReference>
<dbReference type="Proteomes" id="UP000003635">
    <property type="component" value="Unassembled WGS sequence"/>
</dbReference>
<comment type="caution">
    <text evidence="4">The sequence shown here is derived from an EMBL/GenBank/DDBJ whole genome shotgun (WGS) entry which is preliminary data.</text>
</comment>
<organism evidence="4 5">
    <name type="scientific">Oceanicola granulosus (strain ATCC BAA-861 / DSM 15982 / KCTC 12143 / HTCC2516)</name>
    <dbReference type="NCBI Taxonomy" id="314256"/>
    <lineage>
        <taxon>Bacteria</taxon>
        <taxon>Pseudomonadati</taxon>
        <taxon>Pseudomonadota</taxon>
        <taxon>Alphaproteobacteria</taxon>
        <taxon>Rhodobacterales</taxon>
        <taxon>Roseobacteraceae</taxon>
        <taxon>Oceanicola</taxon>
    </lineage>
</organism>
<evidence type="ECO:0000256" key="2">
    <source>
        <dbReference type="SAM" id="SignalP"/>
    </source>
</evidence>
<evidence type="ECO:0000256" key="1">
    <source>
        <dbReference type="ARBA" id="ARBA00009387"/>
    </source>
</evidence>
<dbReference type="EMBL" id="AAOT01000023">
    <property type="protein sequence ID" value="EAR50727.1"/>
    <property type="molecule type" value="Genomic_DNA"/>
</dbReference>
<name>Q2CDI4_OCEGH</name>
<accession>Q2CDI4</accession>
<dbReference type="STRING" id="314256.OG2516_09999"/>
<evidence type="ECO:0000313" key="5">
    <source>
        <dbReference type="Proteomes" id="UP000003635"/>
    </source>
</evidence>
<feature type="signal peptide" evidence="2">
    <location>
        <begin position="1"/>
        <end position="23"/>
    </location>
</feature>
<dbReference type="Pfam" id="PF01464">
    <property type="entry name" value="SLT"/>
    <property type="match status" value="1"/>
</dbReference>
<dbReference type="InterPro" id="IPR023346">
    <property type="entry name" value="Lysozyme-like_dom_sf"/>
</dbReference>
<evidence type="ECO:0000259" key="3">
    <source>
        <dbReference type="Pfam" id="PF01464"/>
    </source>
</evidence>
<dbReference type="InterPro" id="IPR008258">
    <property type="entry name" value="Transglycosylase_SLT_dom_1"/>
</dbReference>
<dbReference type="eggNOG" id="COG0741">
    <property type="taxonomic scope" value="Bacteria"/>
</dbReference>
<keyword evidence="5" id="KW-1185">Reference proteome</keyword>